<name>A0A8A3S3Z1_9EURY</name>
<proteinExistence type="predicted"/>
<keyword evidence="1" id="KW-1133">Transmembrane helix</keyword>
<gene>
    <name evidence="2" type="ORF">RJ40_04720</name>
</gene>
<dbReference type="AlphaFoldDB" id="A0A8A3S3Z1"/>
<dbReference type="EMBL" id="CP036172">
    <property type="protein sequence ID" value="QSZ66845.1"/>
    <property type="molecule type" value="Genomic_DNA"/>
</dbReference>
<accession>A0A8A3S3Z1</accession>
<dbReference type="Proteomes" id="UP001042704">
    <property type="component" value="Chromosome"/>
</dbReference>
<evidence type="ECO:0000313" key="2">
    <source>
        <dbReference type="EMBL" id="QSZ66845.1"/>
    </source>
</evidence>
<evidence type="ECO:0000313" key="3">
    <source>
        <dbReference type="Proteomes" id="UP001042704"/>
    </source>
</evidence>
<protein>
    <submittedName>
        <fullName evidence="2">Uncharacterized protein</fullName>
    </submittedName>
</protein>
<reference evidence="2" key="1">
    <citation type="journal article" date="2001" name="Int. J. Syst. Evol. Microbiol.">
        <title>Methanofollis aquaemaris sp. nov., a methanogen isolated from an aquaculture fish pond.</title>
        <authorList>
            <person name="Lai M.C."/>
            <person name="Chen S.C."/>
        </authorList>
    </citation>
    <scope>NUCLEOTIDE SEQUENCE</scope>
    <source>
        <strain evidence="2">N2F9704</strain>
    </source>
</reference>
<dbReference type="GeneID" id="76423641"/>
<reference evidence="2" key="2">
    <citation type="submission" date="2019-02" db="EMBL/GenBank/DDBJ databases">
        <authorList>
            <person name="Chen S.-C."/>
            <person name="Chien H.-H."/>
            <person name="Lai M.-C."/>
        </authorList>
    </citation>
    <scope>NUCLEOTIDE SEQUENCE</scope>
    <source>
        <strain evidence="2">N2F9704</strain>
    </source>
</reference>
<organism evidence="2 3">
    <name type="scientific">Methanofollis aquaemaris</name>
    <dbReference type="NCBI Taxonomy" id="126734"/>
    <lineage>
        <taxon>Archaea</taxon>
        <taxon>Methanobacteriati</taxon>
        <taxon>Methanobacteriota</taxon>
        <taxon>Stenosarchaea group</taxon>
        <taxon>Methanomicrobia</taxon>
        <taxon>Methanomicrobiales</taxon>
        <taxon>Methanomicrobiaceae</taxon>
        <taxon>Methanofollis</taxon>
    </lineage>
</organism>
<dbReference type="RefSeq" id="WP_265582216.1">
    <property type="nucleotide sequence ID" value="NZ_CP036172.1"/>
</dbReference>
<sequence length="197" mass="21813">MDDGTTLVVLGEIIVVLLTLIGVGIAGCVLQMVRVRGLLEEVRTDTQESQQVGRLREMVGGTGRGPVDMFKLFKHIQRSREVEWEKPPRKIELIGGRADILESMKALCEKYYLDAFTISTDDGLVVASSEGDAASDAAKYSYIFSEGGLPDDPTVMLFGIQHKGSSLVGILHTEHNIPDTWVQDMEHDAVEVLRRWL</sequence>
<keyword evidence="1" id="KW-0812">Transmembrane</keyword>
<keyword evidence="3" id="KW-1185">Reference proteome</keyword>
<dbReference type="KEGG" id="maqe:RJ40_04720"/>
<feature type="transmembrane region" description="Helical" evidence="1">
    <location>
        <begin position="6"/>
        <end position="30"/>
    </location>
</feature>
<evidence type="ECO:0000256" key="1">
    <source>
        <dbReference type="SAM" id="Phobius"/>
    </source>
</evidence>
<keyword evidence="1" id="KW-0472">Membrane</keyword>